<feature type="compositionally biased region" description="Basic and acidic residues" evidence="1">
    <location>
        <begin position="100"/>
        <end position="110"/>
    </location>
</feature>
<comment type="caution">
    <text evidence="2">The sequence shown here is derived from an EMBL/GenBank/DDBJ whole genome shotgun (WGS) entry which is preliminary data.</text>
</comment>
<evidence type="ECO:0000313" key="2">
    <source>
        <dbReference type="EMBL" id="CAG8547621.1"/>
    </source>
</evidence>
<feature type="compositionally biased region" description="Polar residues" evidence="1">
    <location>
        <begin position="190"/>
        <end position="210"/>
    </location>
</feature>
<feature type="compositionally biased region" description="Basic and acidic residues" evidence="1">
    <location>
        <begin position="118"/>
        <end position="147"/>
    </location>
</feature>
<proteinExistence type="predicted"/>
<feature type="compositionally biased region" description="Polar residues" evidence="1">
    <location>
        <begin position="1"/>
        <end position="16"/>
    </location>
</feature>
<keyword evidence="3" id="KW-1185">Reference proteome</keyword>
<evidence type="ECO:0000256" key="1">
    <source>
        <dbReference type="SAM" id="MobiDB-lite"/>
    </source>
</evidence>
<dbReference type="Proteomes" id="UP000789572">
    <property type="component" value="Unassembled WGS sequence"/>
</dbReference>
<feature type="compositionally biased region" description="Polar residues" evidence="1">
    <location>
        <begin position="154"/>
        <end position="171"/>
    </location>
</feature>
<dbReference type="EMBL" id="CAJVPJ010000668">
    <property type="protein sequence ID" value="CAG8547621.1"/>
    <property type="molecule type" value="Genomic_DNA"/>
</dbReference>
<sequence length="260" mass="28696">MSTTNKYTYQKRSNATVGKPRTGHIKAPVTCTNEDRNSSLTVLSPSSNEEDNVCINDQSSASQSRREPRQALADKTNTGSKTVPRNATRIGGGGKRVVKNAKDDSDRDSHCANNANDDNNKEKTKQQARPKELQTERELKRLKRNSESEIDSEYSVSSDTKPTRTHQSISNLKKHQPRTSAHAHARTRTHLPSITNTSTLASPSTLPQDTTPRRVKRSSPSTAVDESSSSSDDPILVYSWYKESTLCSVETRGKLGKPDS</sequence>
<feature type="compositionally biased region" description="Basic residues" evidence="1">
    <location>
        <begin position="172"/>
        <end position="189"/>
    </location>
</feature>
<feature type="compositionally biased region" description="Polar residues" evidence="1">
    <location>
        <begin position="75"/>
        <end position="85"/>
    </location>
</feature>
<accession>A0A9N9FMF4</accession>
<feature type="region of interest" description="Disordered" evidence="1">
    <location>
        <begin position="1"/>
        <end position="233"/>
    </location>
</feature>
<gene>
    <name evidence="2" type="ORF">POCULU_LOCUS4856</name>
</gene>
<evidence type="ECO:0000313" key="3">
    <source>
        <dbReference type="Proteomes" id="UP000789572"/>
    </source>
</evidence>
<dbReference type="OrthoDB" id="10493162at2759"/>
<feature type="compositionally biased region" description="Low complexity" evidence="1">
    <location>
        <begin position="218"/>
        <end position="233"/>
    </location>
</feature>
<organism evidence="2 3">
    <name type="scientific">Paraglomus occultum</name>
    <dbReference type="NCBI Taxonomy" id="144539"/>
    <lineage>
        <taxon>Eukaryota</taxon>
        <taxon>Fungi</taxon>
        <taxon>Fungi incertae sedis</taxon>
        <taxon>Mucoromycota</taxon>
        <taxon>Glomeromycotina</taxon>
        <taxon>Glomeromycetes</taxon>
        <taxon>Paraglomerales</taxon>
        <taxon>Paraglomeraceae</taxon>
        <taxon>Paraglomus</taxon>
    </lineage>
</organism>
<protein>
    <submittedName>
        <fullName evidence="2">2565_t:CDS:1</fullName>
    </submittedName>
</protein>
<dbReference type="AlphaFoldDB" id="A0A9N9FMF4"/>
<reference evidence="2" key="1">
    <citation type="submission" date="2021-06" db="EMBL/GenBank/DDBJ databases">
        <authorList>
            <person name="Kallberg Y."/>
            <person name="Tangrot J."/>
            <person name="Rosling A."/>
        </authorList>
    </citation>
    <scope>NUCLEOTIDE SEQUENCE</scope>
    <source>
        <strain evidence="2">IA702</strain>
    </source>
</reference>
<name>A0A9N9FMF4_9GLOM</name>
<feature type="compositionally biased region" description="Polar residues" evidence="1">
    <location>
        <begin position="38"/>
        <end position="47"/>
    </location>
</feature>